<evidence type="ECO:0000313" key="1">
    <source>
        <dbReference type="EMBL" id="OKV10476.1"/>
    </source>
</evidence>
<comment type="caution">
    <text evidence="1">The sequence shown here is derived from an EMBL/GenBank/DDBJ whole genome shotgun (WGS) entry which is preliminary data.</text>
</comment>
<proteinExistence type="predicted"/>
<gene>
    <name evidence="1" type="ORF">AWP47_15350</name>
</gene>
<reference evidence="1 2" key="1">
    <citation type="journal article" date="2017" name="Front. Cell. Infect. Microbiol.">
        <title>Chaperone-usher pili loci of human colonization factor-negative enterotoxigenic Escherichia coli.</title>
        <authorList>
            <person name="Del Canto F."/>
            <person name="Vidal R."/>
            <person name="Stine O.C."/>
            <person name="Pop M."/>
        </authorList>
    </citation>
    <scope>NUCLEOTIDE SEQUENCE [LARGE SCALE GENOMIC DNA]</scope>
    <source>
        <strain evidence="1 2">700324</strain>
    </source>
</reference>
<protein>
    <submittedName>
        <fullName evidence="1">Uncharacterized protein</fullName>
    </submittedName>
</protein>
<name>A0A1Q6BDW1_ECOLX</name>
<dbReference type="EMBL" id="LRKC01000123">
    <property type="protein sequence ID" value="OKV10476.1"/>
    <property type="molecule type" value="Genomic_DNA"/>
</dbReference>
<dbReference type="AlphaFoldDB" id="A0A1Q6BDW1"/>
<organism evidence="1 2">
    <name type="scientific">Escherichia coli</name>
    <dbReference type="NCBI Taxonomy" id="562"/>
    <lineage>
        <taxon>Bacteria</taxon>
        <taxon>Pseudomonadati</taxon>
        <taxon>Pseudomonadota</taxon>
        <taxon>Gammaproteobacteria</taxon>
        <taxon>Enterobacterales</taxon>
        <taxon>Enterobacteriaceae</taxon>
        <taxon>Escherichia</taxon>
    </lineage>
</organism>
<sequence>MNNISSDNNQDVLKRITGGINKFELNDNKNIICLQTTSYPCRPDKAFTPHPTILHRCLMRCCASYQAYCSCNVL</sequence>
<evidence type="ECO:0000313" key="2">
    <source>
        <dbReference type="Proteomes" id="UP000185794"/>
    </source>
</evidence>
<dbReference type="Proteomes" id="UP000185794">
    <property type="component" value="Unassembled WGS sequence"/>
</dbReference>
<accession>A0A1Q6BDW1</accession>